<evidence type="ECO:0000259" key="8">
    <source>
        <dbReference type="Pfam" id="PF04545"/>
    </source>
</evidence>
<dbReference type="EMBL" id="CP032568">
    <property type="protein sequence ID" value="AYF77699.1"/>
    <property type="molecule type" value="Genomic_DNA"/>
</dbReference>
<keyword evidence="10" id="KW-1185">Reference proteome</keyword>
<dbReference type="InterPro" id="IPR007630">
    <property type="entry name" value="RNA_pol_sigma70_r4"/>
</dbReference>
<dbReference type="RefSeq" id="WP_120742421.1">
    <property type="nucleotide sequence ID" value="NZ_CP032568.1"/>
</dbReference>
<proteinExistence type="predicted"/>
<name>A0A386ZM22_9NOCA</name>
<dbReference type="Gene3D" id="1.20.120.1810">
    <property type="match status" value="1"/>
</dbReference>
<dbReference type="CDD" id="cd06171">
    <property type="entry name" value="Sigma70_r4"/>
    <property type="match status" value="1"/>
</dbReference>
<dbReference type="Pfam" id="PF04545">
    <property type="entry name" value="Sigma70_r4"/>
    <property type="match status" value="1"/>
</dbReference>
<gene>
    <name evidence="9" type="ORF">D7D52_32165</name>
</gene>
<evidence type="ECO:0000313" key="10">
    <source>
        <dbReference type="Proteomes" id="UP000267164"/>
    </source>
</evidence>
<dbReference type="Gene3D" id="1.10.10.10">
    <property type="entry name" value="Winged helix-like DNA-binding domain superfamily/Winged helix DNA-binding domain"/>
    <property type="match status" value="2"/>
</dbReference>
<dbReference type="GO" id="GO:0016987">
    <property type="term" value="F:sigma factor activity"/>
    <property type="evidence" value="ECO:0007669"/>
    <property type="project" value="UniProtKB-KW"/>
</dbReference>
<dbReference type="Pfam" id="PF04539">
    <property type="entry name" value="Sigma70_r3"/>
    <property type="match status" value="1"/>
</dbReference>
<dbReference type="PANTHER" id="PTHR30385">
    <property type="entry name" value="SIGMA FACTOR F FLAGELLAR"/>
    <property type="match status" value="1"/>
</dbReference>
<keyword evidence="4" id="KW-0804">Transcription</keyword>
<evidence type="ECO:0000259" key="7">
    <source>
        <dbReference type="Pfam" id="PF04542"/>
    </source>
</evidence>
<dbReference type="InterPro" id="IPR007624">
    <property type="entry name" value="RNA_pol_sigma70_r3"/>
</dbReference>
<dbReference type="GO" id="GO:0003677">
    <property type="term" value="F:DNA binding"/>
    <property type="evidence" value="ECO:0007669"/>
    <property type="project" value="UniProtKB-KW"/>
</dbReference>
<evidence type="ECO:0000256" key="4">
    <source>
        <dbReference type="ARBA" id="ARBA00023163"/>
    </source>
</evidence>
<sequence length="280" mass="30771">MSSEHAARSGTISDSEGGGDSYDNIEPWLLQLHELPVGSAEHERLRQEIIGKCLPLGEHIARRYAGRGVEADDLVQIAAVGVILAVDRFDPTNGATFLSFALPTIMGEIRRYFRDSTWAVRVPRRTKELQQRLTPAISELMQRLGRQPTARELATHLDADLAEITQALIAGNGYSAESLDAAPMSSDDGDALASRLDRYATVDPGYALIDDSLTAGPLLAELPERERTILIMRYGEGRTQAEIAREIGVSQMQISRLLSRTLSDLRARAEGRGPRRLRVA</sequence>
<evidence type="ECO:0000313" key="9">
    <source>
        <dbReference type="EMBL" id="AYF77699.1"/>
    </source>
</evidence>
<dbReference type="Pfam" id="PF04542">
    <property type="entry name" value="Sigma70_r2"/>
    <property type="match status" value="1"/>
</dbReference>
<feature type="domain" description="RNA polymerase sigma-70 region 3" evidence="6">
    <location>
        <begin position="131"/>
        <end position="190"/>
    </location>
</feature>
<dbReference type="InterPro" id="IPR036388">
    <property type="entry name" value="WH-like_DNA-bd_sf"/>
</dbReference>
<dbReference type="InterPro" id="IPR014284">
    <property type="entry name" value="RNA_pol_sigma-70_dom"/>
</dbReference>
<keyword evidence="3" id="KW-0238">DNA-binding</keyword>
<dbReference type="SUPFAM" id="SSF88946">
    <property type="entry name" value="Sigma2 domain of RNA polymerase sigma factors"/>
    <property type="match status" value="1"/>
</dbReference>
<dbReference type="InterPro" id="IPR013324">
    <property type="entry name" value="RNA_pol_sigma_r3/r4-like"/>
</dbReference>
<dbReference type="InterPro" id="IPR013325">
    <property type="entry name" value="RNA_pol_sigma_r2"/>
</dbReference>
<dbReference type="InterPro" id="IPR007627">
    <property type="entry name" value="RNA_pol_sigma70_r2"/>
</dbReference>
<dbReference type="InterPro" id="IPR000943">
    <property type="entry name" value="RNA_pol_sigma70"/>
</dbReference>
<feature type="domain" description="RNA polymerase sigma-70 region 4" evidence="8">
    <location>
        <begin position="218"/>
        <end position="266"/>
    </location>
</feature>
<evidence type="ECO:0000259" key="6">
    <source>
        <dbReference type="Pfam" id="PF04539"/>
    </source>
</evidence>
<feature type="domain" description="RNA polymerase sigma-70 region 2" evidence="7">
    <location>
        <begin position="52"/>
        <end position="118"/>
    </location>
</feature>
<organism evidence="9 10">
    <name type="scientific">Nocardia yunnanensis</name>
    <dbReference type="NCBI Taxonomy" id="2382165"/>
    <lineage>
        <taxon>Bacteria</taxon>
        <taxon>Bacillati</taxon>
        <taxon>Actinomycetota</taxon>
        <taxon>Actinomycetes</taxon>
        <taxon>Mycobacteriales</taxon>
        <taxon>Nocardiaceae</taxon>
        <taxon>Nocardia</taxon>
    </lineage>
</organism>
<dbReference type="AlphaFoldDB" id="A0A386ZM22"/>
<dbReference type="NCBIfam" id="TIGR02980">
    <property type="entry name" value="SigBFG"/>
    <property type="match status" value="1"/>
</dbReference>
<keyword evidence="1" id="KW-0805">Transcription regulation</keyword>
<dbReference type="PANTHER" id="PTHR30385:SF4">
    <property type="entry name" value="RNA POLYMERASE SIGMA-E FACTOR"/>
    <property type="match status" value="1"/>
</dbReference>
<dbReference type="KEGG" id="nyu:D7D52_32165"/>
<feature type="region of interest" description="Disordered" evidence="5">
    <location>
        <begin position="1"/>
        <end position="20"/>
    </location>
</feature>
<reference evidence="9 10" key="1">
    <citation type="submission" date="2018-09" db="EMBL/GenBank/DDBJ databases">
        <title>Nocardia yunnanensis sp. nov., an actinomycete isolated from a soil sample.</title>
        <authorList>
            <person name="Zhang J."/>
        </authorList>
    </citation>
    <scope>NUCLEOTIDE SEQUENCE [LARGE SCALE GENOMIC DNA]</scope>
    <source>
        <strain evidence="9 10">CFHS0054</strain>
    </source>
</reference>
<dbReference type="InterPro" id="IPR014322">
    <property type="entry name" value="RNA_pol_sigma-B/F/G"/>
</dbReference>
<dbReference type="Proteomes" id="UP000267164">
    <property type="component" value="Chromosome"/>
</dbReference>
<evidence type="ECO:0000256" key="5">
    <source>
        <dbReference type="SAM" id="MobiDB-lite"/>
    </source>
</evidence>
<dbReference type="SUPFAM" id="SSF88659">
    <property type="entry name" value="Sigma3 and sigma4 domains of RNA polymerase sigma factors"/>
    <property type="match status" value="2"/>
</dbReference>
<evidence type="ECO:0000256" key="3">
    <source>
        <dbReference type="ARBA" id="ARBA00023125"/>
    </source>
</evidence>
<keyword evidence="2" id="KW-0731">Sigma factor</keyword>
<dbReference type="OrthoDB" id="9804285at2"/>
<dbReference type="NCBIfam" id="TIGR02937">
    <property type="entry name" value="sigma70-ECF"/>
    <property type="match status" value="1"/>
</dbReference>
<accession>A0A386ZM22</accession>
<evidence type="ECO:0000256" key="2">
    <source>
        <dbReference type="ARBA" id="ARBA00023082"/>
    </source>
</evidence>
<dbReference type="PRINTS" id="PR00046">
    <property type="entry name" value="SIGMA70FCT"/>
</dbReference>
<evidence type="ECO:0000256" key="1">
    <source>
        <dbReference type="ARBA" id="ARBA00023015"/>
    </source>
</evidence>
<dbReference type="GO" id="GO:0006352">
    <property type="term" value="P:DNA-templated transcription initiation"/>
    <property type="evidence" value="ECO:0007669"/>
    <property type="project" value="InterPro"/>
</dbReference>
<protein>
    <submittedName>
        <fullName evidence="9">SigB/SigF/SigG family RNA polymerase sigma factor</fullName>
    </submittedName>
</protein>